<protein>
    <recommendedName>
        <fullName evidence="4">BTB domain-containing protein</fullName>
    </recommendedName>
</protein>
<dbReference type="OrthoDB" id="6418713at2759"/>
<dbReference type="Gene3D" id="3.30.710.10">
    <property type="entry name" value="Potassium Channel Kv1.1, Chain A"/>
    <property type="match status" value="1"/>
</dbReference>
<dbReference type="Proteomes" id="UP001152649">
    <property type="component" value="Unassembled WGS sequence"/>
</dbReference>
<dbReference type="InterPro" id="IPR011333">
    <property type="entry name" value="SKP1/BTB/POZ_sf"/>
</dbReference>
<comment type="caution">
    <text evidence="2">The sequence shown here is derived from an EMBL/GenBank/DDBJ whole genome shotgun (WGS) entry which is preliminary data.</text>
</comment>
<evidence type="ECO:0000256" key="1">
    <source>
        <dbReference type="SAM" id="MobiDB-lite"/>
    </source>
</evidence>
<evidence type="ECO:0000313" key="2">
    <source>
        <dbReference type="EMBL" id="CAG8349259.1"/>
    </source>
</evidence>
<dbReference type="EMBL" id="CAJVPG010000111">
    <property type="protein sequence ID" value="CAG8349259.1"/>
    <property type="molecule type" value="Genomic_DNA"/>
</dbReference>
<reference evidence="2" key="1">
    <citation type="submission" date="2021-07" db="EMBL/GenBank/DDBJ databases">
        <authorList>
            <person name="Branca A.L. A."/>
        </authorList>
    </citation>
    <scope>NUCLEOTIDE SEQUENCE</scope>
</reference>
<name>A0A9W4NAJ4_9EURO</name>
<accession>A0A9W4NAJ4</accession>
<gene>
    <name evidence="2" type="ORF">PSALAMII_LOCUS3099</name>
</gene>
<keyword evidence="3" id="KW-1185">Reference proteome</keyword>
<proteinExistence type="predicted"/>
<organism evidence="2 3">
    <name type="scientific">Penicillium salamii</name>
    <dbReference type="NCBI Taxonomy" id="1612424"/>
    <lineage>
        <taxon>Eukaryota</taxon>
        <taxon>Fungi</taxon>
        <taxon>Dikarya</taxon>
        <taxon>Ascomycota</taxon>
        <taxon>Pezizomycotina</taxon>
        <taxon>Eurotiomycetes</taxon>
        <taxon>Eurotiomycetidae</taxon>
        <taxon>Eurotiales</taxon>
        <taxon>Aspergillaceae</taxon>
        <taxon>Penicillium</taxon>
    </lineage>
</organism>
<dbReference type="AlphaFoldDB" id="A0A9W4NAJ4"/>
<feature type="region of interest" description="Disordered" evidence="1">
    <location>
        <begin position="1"/>
        <end position="21"/>
    </location>
</feature>
<dbReference type="SUPFAM" id="SSF54695">
    <property type="entry name" value="POZ domain"/>
    <property type="match status" value="1"/>
</dbReference>
<evidence type="ECO:0008006" key="4">
    <source>
        <dbReference type="Google" id="ProtNLM"/>
    </source>
</evidence>
<feature type="compositionally biased region" description="Basic and acidic residues" evidence="1">
    <location>
        <begin position="1"/>
        <end position="11"/>
    </location>
</feature>
<evidence type="ECO:0000313" key="3">
    <source>
        <dbReference type="Proteomes" id="UP001152649"/>
    </source>
</evidence>
<sequence>MASAKRTHEPDNSSSQEIEPANKRQKFDLASLGLNLNIIQKIDPEGDVVLSAPKRCRSKRIQAMTGTTAHFLVSSKHLKMTSEYFKGLLSERWPKGQALAFGRVVQIAIDDCKADELLLILNIIHGHVRAVPQKISFQTLVDVSLAADFFQCTDVVELFALRWIDGLKADLPSKWTPKIPEWIMISVLFRHEDTFAHVTKIAVENGTCPFKTHNLPIPENIKDQIDSSREKYLQKVLGGIKERIRTLVSRGPYFSSRCSSICPMESLGRLMEVLAMHKILFRWSSSDAPDIQATSALLEGLSPCEIRAMVKNNNPAPLYRCKDGRSCEFKSLPWGYAIVKFAEKECGKVKIKKTQ</sequence>